<dbReference type="EMBL" id="AWSO01000083">
    <property type="protein sequence ID" value="ESK95387.1"/>
    <property type="molecule type" value="Genomic_DNA"/>
</dbReference>
<organism evidence="11 12">
    <name type="scientific">Moniliophthora roreri (strain MCA 2997)</name>
    <name type="common">Cocoa frosty pod rot fungus</name>
    <name type="synonym">Crinipellis roreri</name>
    <dbReference type="NCBI Taxonomy" id="1381753"/>
    <lineage>
        <taxon>Eukaryota</taxon>
        <taxon>Fungi</taxon>
        <taxon>Dikarya</taxon>
        <taxon>Basidiomycota</taxon>
        <taxon>Agaricomycotina</taxon>
        <taxon>Agaricomycetes</taxon>
        <taxon>Agaricomycetidae</taxon>
        <taxon>Agaricales</taxon>
        <taxon>Marasmiineae</taxon>
        <taxon>Marasmiaceae</taxon>
        <taxon>Moniliophthora</taxon>
    </lineage>
</organism>
<dbReference type="InterPro" id="IPR001128">
    <property type="entry name" value="Cyt_P450"/>
</dbReference>
<dbReference type="OrthoDB" id="2789670at2759"/>
<dbReference type="InterPro" id="IPR017972">
    <property type="entry name" value="Cyt_P450_CS"/>
</dbReference>
<dbReference type="CDD" id="cd11065">
    <property type="entry name" value="CYP64-like"/>
    <property type="match status" value="1"/>
</dbReference>
<protein>
    <submittedName>
        <fullName evidence="11">Cytochrome p450</fullName>
    </submittedName>
</protein>
<name>V2XNQ7_MONRO</name>
<dbReference type="Gene3D" id="1.10.630.10">
    <property type="entry name" value="Cytochrome P450"/>
    <property type="match status" value="1"/>
</dbReference>
<comment type="cofactor">
    <cofactor evidence="1 9">
        <name>heme</name>
        <dbReference type="ChEBI" id="CHEBI:30413"/>
    </cofactor>
</comment>
<feature type="binding site" description="axial binding residue" evidence="9">
    <location>
        <position position="437"/>
    </location>
    <ligand>
        <name>heme</name>
        <dbReference type="ChEBI" id="CHEBI:30413"/>
    </ligand>
    <ligandPart>
        <name>Fe</name>
        <dbReference type="ChEBI" id="CHEBI:18248"/>
    </ligandPart>
</feature>
<comment type="pathway">
    <text evidence="2">Secondary metabolite biosynthesis.</text>
</comment>
<evidence type="ECO:0000256" key="5">
    <source>
        <dbReference type="ARBA" id="ARBA00022723"/>
    </source>
</evidence>
<gene>
    <name evidence="11" type="ORF">Moror_3825</name>
</gene>
<dbReference type="GO" id="GO:0020037">
    <property type="term" value="F:heme binding"/>
    <property type="evidence" value="ECO:0007669"/>
    <property type="project" value="InterPro"/>
</dbReference>
<evidence type="ECO:0000256" key="6">
    <source>
        <dbReference type="ARBA" id="ARBA00023002"/>
    </source>
</evidence>
<evidence type="ECO:0000256" key="3">
    <source>
        <dbReference type="ARBA" id="ARBA00010617"/>
    </source>
</evidence>
<dbReference type="PROSITE" id="PS00086">
    <property type="entry name" value="CYTOCHROME_P450"/>
    <property type="match status" value="1"/>
</dbReference>
<dbReference type="PRINTS" id="PR00385">
    <property type="entry name" value="P450"/>
</dbReference>
<evidence type="ECO:0000256" key="4">
    <source>
        <dbReference type="ARBA" id="ARBA00022617"/>
    </source>
</evidence>
<dbReference type="PANTHER" id="PTHR46300">
    <property type="entry name" value="P450, PUTATIVE (EUROFUNG)-RELATED-RELATED"/>
    <property type="match status" value="1"/>
</dbReference>
<dbReference type="InterPro" id="IPR002401">
    <property type="entry name" value="Cyt_P450_E_grp-I"/>
</dbReference>
<dbReference type="Proteomes" id="UP000017559">
    <property type="component" value="Unassembled WGS sequence"/>
</dbReference>
<accession>V2XNQ7</accession>
<evidence type="ECO:0000313" key="11">
    <source>
        <dbReference type="EMBL" id="ESK95387.1"/>
    </source>
</evidence>
<keyword evidence="5 9" id="KW-0479">Metal-binding</keyword>
<evidence type="ECO:0000256" key="1">
    <source>
        <dbReference type="ARBA" id="ARBA00001971"/>
    </source>
</evidence>
<dbReference type="GO" id="GO:0016705">
    <property type="term" value="F:oxidoreductase activity, acting on paired donors, with incorporation or reduction of molecular oxygen"/>
    <property type="evidence" value="ECO:0007669"/>
    <property type="project" value="InterPro"/>
</dbReference>
<dbReference type="PANTHER" id="PTHR46300:SF7">
    <property type="entry name" value="P450, PUTATIVE (EUROFUNG)-RELATED"/>
    <property type="match status" value="1"/>
</dbReference>
<dbReference type="AlphaFoldDB" id="V2XNQ7"/>
<keyword evidence="7 9" id="KW-0408">Iron</keyword>
<dbReference type="PRINTS" id="PR00463">
    <property type="entry name" value="EP450I"/>
</dbReference>
<evidence type="ECO:0000256" key="8">
    <source>
        <dbReference type="ARBA" id="ARBA00023033"/>
    </source>
</evidence>
<keyword evidence="4 9" id="KW-0349">Heme</keyword>
<proteinExistence type="inferred from homology"/>
<keyword evidence="6 10" id="KW-0560">Oxidoreductase</keyword>
<dbReference type="KEGG" id="mrr:Moror_3825"/>
<dbReference type="GO" id="GO:0004497">
    <property type="term" value="F:monooxygenase activity"/>
    <property type="evidence" value="ECO:0007669"/>
    <property type="project" value="UniProtKB-KW"/>
</dbReference>
<dbReference type="SUPFAM" id="SSF48264">
    <property type="entry name" value="Cytochrome P450"/>
    <property type="match status" value="1"/>
</dbReference>
<dbReference type="HOGENOM" id="CLU_001570_2_3_1"/>
<keyword evidence="8 10" id="KW-0503">Monooxygenase</keyword>
<keyword evidence="12" id="KW-1185">Reference proteome</keyword>
<evidence type="ECO:0000313" key="12">
    <source>
        <dbReference type="Proteomes" id="UP000017559"/>
    </source>
</evidence>
<dbReference type="GO" id="GO:0005506">
    <property type="term" value="F:iron ion binding"/>
    <property type="evidence" value="ECO:0007669"/>
    <property type="project" value="InterPro"/>
</dbReference>
<comment type="caution">
    <text evidence="11">The sequence shown here is derived from an EMBL/GenBank/DDBJ whole genome shotgun (WGS) entry which is preliminary data.</text>
</comment>
<evidence type="ECO:0000256" key="10">
    <source>
        <dbReference type="RuleBase" id="RU000461"/>
    </source>
</evidence>
<dbReference type="InterPro" id="IPR036396">
    <property type="entry name" value="Cyt_P450_sf"/>
</dbReference>
<evidence type="ECO:0000256" key="9">
    <source>
        <dbReference type="PIRSR" id="PIRSR602401-1"/>
    </source>
</evidence>
<evidence type="ECO:0000256" key="7">
    <source>
        <dbReference type="ARBA" id="ARBA00023004"/>
    </source>
</evidence>
<reference evidence="11 12" key="1">
    <citation type="journal article" date="2014" name="BMC Genomics">
        <title>Genome and secretome analysis of the hemibiotrophic fungal pathogen, Moniliophthora roreri, which causes frosty pod rot disease of cacao: mechanisms of the biotrophic and necrotrophic phases.</title>
        <authorList>
            <person name="Meinhardt L.W."/>
            <person name="Costa G.G.L."/>
            <person name="Thomazella D.P.T."/>
            <person name="Teixeira P.J.P.L."/>
            <person name="Carazzolle M.F."/>
            <person name="Schuster S.C."/>
            <person name="Carlson J.E."/>
            <person name="Guiltinan M.J."/>
            <person name="Mieczkowski P."/>
            <person name="Farmer A."/>
            <person name="Ramaraj T."/>
            <person name="Crozier J."/>
            <person name="Davis R.E."/>
            <person name="Shao J."/>
            <person name="Melnick R.L."/>
            <person name="Pereira G.A.G."/>
            <person name="Bailey B.A."/>
        </authorList>
    </citation>
    <scope>NUCLEOTIDE SEQUENCE [LARGE SCALE GENOMIC DNA]</scope>
    <source>
        <strain evidence="11 12">MCA 2997</strain>
    </source>
</reference>
<dbReference type="InterPro" id="IPR050364">
    <property type="entry name" value="Cytochrome_P450_fung"/>
</dbReference>
<comment type="similarity">
    <text evidence="3 10">Belongs to the cytochrome P450 family.</text>
</comment>
<sequence length="501" mass="56273">MGIFIILGSVLGCYLAFKLVKEFLRSPLPPGPMKLPLLGNVLNGVPPHPQWAHFKEWSRKYNSDIISIKFFDTVVIIVNSVADAQELFLRRGQVYSNRPVVPMVELMDFGWSFPFHQYGTEQWKAGRRLFHQEFDVNRPLIHPIETTAALSLVKRLLDDPHNLEKRIRHMAGDVILSTAYGIDVLPENDPNIQHADDVIKDLATAFNPASYLVNLLPSLQYIPEWFPGAGWKIKLKAWRKASSELRNAPFEELKERVANGTTKPCVGSRLLADIRERGDDPQELDVLSSMLGTMFGAGSDTTVSALLTCILGMLLYPEAQRKAQAALDSVTQGKRFPSFHDRENLPYIEACVKEALRWNPVGPLAAPHVTSQDDYYKGYLIPKGSVVLGNSHAILRDEAVYGPDVDAFRPDRFLNEDGTLKKGMDSEAAFGYGRRICPGRNMARDSIFITIAYLLFSYEFSVIEGDAPMAEYTSGLTVFPLPYRCKITPRSEEIKALIRDL</sequence>
<evidence type="ECO:0000256" key="2">
    <source>
        <dbReference type="ARBA" id="ARBA00005179"/>
    </source>
</evidence>
<dbReference type="Pfam" id="PF00067">
    <property type="entry name" value="p450"/>
    <property type="match status" value="1"/>
</dbReference>